<feature type="binding site" evidence="11">
    <location>
        <position position="61"/>
    </location>
    <ligand>
        <name>[4Fe-4S] cluster</name>
        <dbReference type="ChEBI" id="CHEBI:49883"/>
    </ligand>
</feature>
<comment type="function">
    <text evidence="11">Acts as a transcriptional regulator. Probably redox-responsive. The apo- but not holo-form probably binds DNA.</text>
</comment>
<dbReference type="GO" id="GO:0005737">
    <property type="term" value="C:cytoplasm"/>
    <property type="evidence" value="ECO:0007669"/>
    <property type="project" value="UniProtKB-SubCell"/>
</dbReference>
<keyword evidence="11" id="KW-0963">Cytoplasm</keyword>
<evidence type="ECO:0000256" key="11">
    <source>
        <dbReference type="HAMAP-Rule" id="MF_01479"/>
    </source>
</evidence>
<dbReference type="InterPro" id="IPR003482">
    <property type="entry name" value="Whib"/>
</dbReference>
<dbReference type="PANTHER" id="PTHR38839:SF4">
    <property type="entry name" value="TRANSCRIPTIONAL REGULATOR WHIB"/>
    <property type="match status" value="1"/>
</dbReference>
<dbReference type="GO" id="GO:0045892">
    <property type="term" value="P:negative regulation of DNA-templated transcription"/>
    <property type="evidence" value="ECO:0007669"/>
    <property type="project" value="TreeGrafter"/>
</dbReference>
<evidence type="ECO:0000256" key="2">
    <source>
        <dbReference type="ARBA" id="ARBA00006597"/>
    </source>
</evidence>
<evidence type="ECO:0000256" key="8">
    <source>
        <dbReference type="ARBA" id="ARBA00023125"/>
    </source>
</evidence>
<dbReference type="GO" id="GO:0051539">
    <property type="term" value="F:4 iron, 4 sulfur cluster binding"/>
    <property type="evidence" value="ECO:0007669"/>
    <property type="project" value="UniProtKB-UniRule"/>
</dbReference>
<keyword evidence="8 11" id="KW-0238">DNA-binding</keyword>
<keyword evidence="3 11" id="KW-0004">4Fe-4S</keyword>
<comment type="similarity">
    <text evidence="2 11">Belongs to the WhiB family.</text>
</comment>
<dbReference type="GO" id="GO:0046872">
    <property type="term" value="F:metal ion binding"/>
    <property type="evidence" value="ECO:0007669"/>
    <property type="project" value="UniProtKB-KW"/>
</dbReference>
<organism evidence="13 14">
    <name type="scientific">Pseudonocardia ammonioxydans</name>
    <dbReference type="NCBI Taxonomy" id="260086"/>
    <lineage>
        <taxon>Bacteria</taxon>
        <taxon>Bacillati</taxon>
        <taxon>Actinomycetota</taxon>
        <taxon>Actinomycetes</taxon>
        <taxon>Pseudonocardiales</taxon>
        <taxon>Pseudonocardiaceae</taxon>
        <taxon>Pseudonocardia</taxon>
    </lineage>
</organism>
<evidence type="ECO:0000313" key="13">
    <source>
        <dbReference type="EMBL" id="SFO53848.1"/>
    </source>
</evidence>
<keyword evidence="4 11" id="KW-0479">Metal-binding</keyword>
<feature type="binding site" evidence="11">
    <location>
        <position position="93"/>
    </location>
    <ligand>
        <name>[4Fe-4S] cluster</name>
        <dbReference type="ChEBI" id="CHEBI:49883"/>
    </ligand>
</feature>
<feature type="binding site" evidence="11">
    <location>
        <position position="87"/>
    </location>
    <ligand>
        <name>[4Fe-4S] cluster</name>
        <dbReference type="ChEBI" id="CHEBI:49883"/>
    </ligand>
</feature>
<keyword evidence="7 11" id="KW-0805">Transcription regulation</keyword>
<evidence type="ECO:0000256" key="10">
    <source>
        <dbReference type="ARBA" id="ARBA00023163"/>
    </source>
</evidence>
<keyword evidence="10 11" id="KW-0804">Transcription</keyword>
<keyword evidence="6 11" id="KW-0411">Iron-sulfur</keyword>
<comment type="subcellular location">
    <subcellularLocation>
        <location evidence="1 11">Cytoplasm</location>
    </subcellularLocation>
</comment>
<accession>A0A1I5HZQ3</accession>
<evidence type="ECO:0000256" key="7">
    <source>
        <dbReference type="ARBA" id="ARBA00023015"/>
    </source>
</evidence>
<dbReference type="HAMAP" id="MF_01479">
    <property type="entry name" value="WhiB"/>
    <property type="match status" value="1"/>
</dbReference>
<dbReference type="GO" id="GO:0035731">
    <property type="term" value="F:dinitrosyl-iron complex binding"/>
    <property type="evidence" value="ECO:0007669"/>
    <property type="project" value="UniProtKB-UniRule"/>
</dbReference>
<sequence>MSQLLTDVRHDGHPAITILLARREPNLLVPGDLNETLIATLEEIARPREARNEEWRDRGTCAEVDPELFFPEKGGSAREAKKVCASCEVRAECLEYALAADERYGIWGGLAAQERRPLRRGRTVVTR</sequence>
<dbReference type="PANTHER" id="PTHR38839">
    <property type="entry name" value="TRANSCRIPTIONAL REGULATOR WHID-RELATED"/>
    <property type="match status" value="1"/>
</dbReference>
<dbReference type="GO" id="GO:0045454">
    <property type="term" value="P:cell redox homeostasis"/>
    <property type="evidence" value="ECO:0007669"/>
    <property type="project" value="TreeGrafter"/>
</dbReference>
<evidence type="ECO:0000313" key="14">
    <source>
        <dbReference type="Proteomes" id="UP000199614"/>
    </source>
</evidence>
<name>A0A1I5HZQ3_PSUAM</name>
<protein>
    <recommendedName>
        <fullName evidence="11">Transcriptional regulator WhiB</fullName>
    </recommendedName>
</protein>
<comment type="cofactor">
    <cofactor evidence="11">
        <name>[4Fe-4S] cluster</name>
        <dbReference type="ChEBI" id="CHEBI:49883"/>
    </cofactor>
    <text evidence="11">Binds 1 [4Fe-4S] cluster per subunit. Following nitrosylation of the [4Fe-4S] cluster binds 1 [4Fe-8(NO)] cluster per subunit.</text>
</comment>
<dbReference type="OrthoDB" id="5192305at2"/>
<dbReference type="Proteomes" id="UP000199614">
    <property type="component" value="Unassembled WGS sequence"/>
</dbReference>
<comment type="PTM">
    <text evidence="11">The Fe-S cluster can be nitrosylated by nitric oxide (NO).</text>
</comment>
<dbReference type="AlphaFoldDB" id="A0A1I5HZQ3"/>
<dbReference type="EMBL" id="FOUY01000081">
    <property type="protein sequence ID" value="SFO53848.1"/>
    <property type="molecule type" value="Genomic_DNA"/>
</dbReference>
<reference evidence="13 14" key="1">
    <citation type="submission" date="2016-10" db="EMBL/GenBank/DDBJ databases">
        <authorList>
            <person name="de Groot N.N."/>
        </authorList>
    </citation>
    <scope>NUCLEOTIDE SEQUENCE [LARGE SCALE GENOMIC DNA]</scope>
    <source>
        <strain evidence="13 14">CGMCC 4.1877</strain>
    </source>
</reference>
<dbReference type="GO" id="GO:0047134">
    <property type="term" value="F:protein-disulfide reductase [NAD(P)H] activity"/>
    <property type="evidence" value="ECO:0007669"/>
    <property type="project" value="TreeGrafter"/>
</dbReference>
<keyword evidence="5 11" id="KW-0408">Iron</keyword>
<evidence type="ECO:0000256" key="5">
    <source>
        <dbReference type="ARBA" id="ARBA00023004"/>
    </source>
</evidence>
<comment type="PTM">
    <text evidence="11">Upon Fe-S cluster removal intramolecular disulfide bonds are formed.</text>
</comment>
<evidence type="ECO:0000259" key="12">
    <source>
        <dbReference type="PROSITE" id="PS51674"/>
    </source>
</evidence>
<keyword evidence="9 11" id="KW-1015">Disulfide bond</keyword>
<keyword evidence="14" id="KW-1185">Reference proteome</keyword>
<dbReference type="Pfam" id="PF02467">
    <property type="entry name" value="Whib"/>
    <property type="match status" value="1"/>
</dbReference>
<evidence type="ECO:0000256" key="3">
    <source>
        <dbReference type="ARBA" id="ARBA00022485"/>
    </source>
</evidence>
<evidence type="ECO:0000256" key="4">
    <source>
        <dbReference type="ARBA" id="ARBA00022723"/>
    </source>
</evidence>
<evidence type="ECO:0000256" key="6">
    <source>
        <dbReference type="ARBA" id="ARBA00023014"/>
    </source>
</evidence>
<feature type="binding site" evidence="11">
    <location>
        <position position="84"/>
    </location>
    <ligand>
        <name>[4Fe-4S] cluster</name>
        <dbReference type="ChEBI" id="CHEBI:49883"/>
    </ligand>
</feature>
<dbReference type="STRING" id="260086.SAMN05216207_108112"/>
<proteinExistence type="inferred from homology"/>
<evidence type="ECO:0000256" key="9">
    <source>
        <dbReference type="ARBA" id="ARBA00023157"/>
    </source>
</evidence>
<dbReference type="PROSITE" id="PS51674">
    <property type="entry name" value="4FE4S_WBL"/>
    <property type="match status" value="1"/>
</dbReference>
<dbReference type="InterPro" id="IPR034768">
    <property type="entry name" value="4FE4S_WBL"/>
</dbReference>
<evidence type="ECO:0000256" key="1">
    <source>
        <dbReference type="ARBA" id="ARBA00004496"/>
    </source>
</evidence>
<gene>
    <name evidence="11" type="primary">whiB</name>
    <name evidence="13" type="ORF">SAMN05216207_108112</name>
</gene>
<feature type="domain" description="4Fe-4S Wbl-type" evidence="12">
    <location>
        <begin position="60"/>
        <end position="117"/>
    </location>
</feature>
<dbReference type="GO" id="GO:0003677">
    <property type="term" value="F:DNA binding"/>
    <property type="evidence" value="ECO:0007669"/>
    <property type="project" value="UniProtKB-UniRule"/>
</dbReference>